<dbReference type="InterPro" id="IPR000644">
    <property type="entry name" value="CBS_dom"/>
</dbReference>
<keyword evidence="1" id="KW-0677">Repeat</keyword>
<sequence>VKKKKIDSFIKPILFLPEFTTVLDAMKKFNETKQNIAIVVDEHGTTVGLITYKDLIETIVGDIPEEYEPEEATIKQISDNVWIVSGKEDVAFLTDELGIVLPEDYDYDTIAGFILDYLKRFPEENEEFIVQDYKFKVIEMSSNRIEKVMIERLETPNSNGEEND</sequence>
<reference evidence="5 6" key="1">
    <citation type="submission" date="2009-04" db="EMBL/GenBank/DDBJ databases">
        <authorList>
            <person name="Reysenbach A.-L."/>
            <person name="Heidelberg J.F."/>
            <person name="Nelson W.C."/>
        </authorList>
    </citation>
    <scope>NUCLEOTIDE SEQUENCE [LARGE SCALE GENOMIC DNA]</scope>
    <source>
        <strain evidence="5 6">SS-5</strain>
    </source>
</reference>
<dbReference type="PANTHER" id="PTHR22777:SF17">
    <property type="entry name" value="UPF0053 PROTEIN SLL0260"/>
    <property type="match status" value="1"/>
</dbReference>
<accession>C4FJR1</accession>
<dbReference type="Proteomes" id="UP000005540">
    <property type="component" value="Unassembled WGS sequence"/>
</dbReference>
<evidence type="ECO:0000256" key="1">
    <source>
        <dbReference type="ARBA" id="ARBA00022737"/>
    </source>
</evidence>
<dbReference type="Gene3D" id="3.90.1280.20">
    <property type="match status" value="1"/>
</dbReference>
<dbReference type="Pfam" id="PF00571">
    <property type="entry name" value="CBS"/>
    <property type="match status" value="1"/>
</dbReference>
<dbReference type="Gene3D" id="3.30.465.10">
    <property type="match status" value="1"/>
</dbReference>
<proteinExistence type="predicted"/>
<comment type="caution">
    <text evidence="5">The sequence shown here is derived from an EMBL/GenBank/DDBJ whole genome shotgun (WGS) entry which is preliminary data.</text>
</comment>
<dbReference type="GO" id="GO:0005886">
    <property type="term" value="C:plasma membrane"/>
    <property type="evidence" value="ECO:0007669"/>
    <property type="project" value="TreeGrafter"/>
</dbReference>
<dbReference type="RefSeq" id="WP_007546657.1">
    <property type="nucleotide sequence ID" value="NZ_ABZS01000064.1"/>
</dbReference>
<evidence type="ECO:0000256" key="2">
    <source>
        <dbReference type="ARBA" id="ARBA00023122"/>
    </source>
</evidence>
<feature type="domain" description="CBS" evidence="4">
    <location>
        <begin position="9"/>
        <end position="65"/>
    </location>
</feature>
<dbReference type="Pfam" id="PF03471">
    <property type="entry name" value="CorC_HlyC"/>
    <property type="match status" value="1"/>
</dbReference>
<dbReference type="InterPro" id="IPR046342">
    <property type="entry name" value="CBS_dom_sf"/>
</dbReference>
<keyword evidence="6" id="KW-1185">Reference proteome</keyword>
<dbReference type="OrthoDB" id="9798188at2"/>
<keyword evidence="2 3" id="KW-0129">CBS domain</keyword>
<evidence type="ECO:0000313" key="6">
    <source>
        <dbReference type="Proteomes" id="UP000005540"/>
    </source>
</evidence>
<dbReference type="AlphaFoldDB" id="C4FJR1"/>
<dbReference type="GO" id="GO:0050660">
    <property type="term" value="F:flavin adenine dinucleotide binding"/>
    <property type="evidence" value="ECO:0007669"/>
    <property type="project" value="InterPro"/>
</dbReference>
<evidence type="ECO:0000256" key="3">
    <source>
        <dbReference type="PROSITE-ProRule" id="PRU00703"/>
    </source>
</evidence>
<evidence type="ECO:0000259" key="4">
    <source>
        <dbReference type="PROSITE" id="PS51371"/>
    </source>
</evidence>
<dbReference type="PANTHER" id="PTHR22777">
    <property type="entry name" value="HEMOLYSIN-RELATED"/>
    <property type="match status" value="1"/>
</dbReference>
<dbReference type="InterPro" id="IPR016169">
    <property type="entry name" value="FAD-bd_PCMH_sub2"/>
</dbReference>
<dbReference type="EMBL" id="ABZS01000064">
    <property type="protein sequence ID" value="EEP60682.1"/>
    <property type="molecule type" value="Genomic_DNA"/>
</dbReference>
<dbReference type="InterPro" id="IPR005170">
    <property type="entry name" value="Transptr-assoc_dom"/>
</dbReference>
<feature type="non-terminal residue" evidence="5">
    <location>
        <position position="1"/>
    </location>
</feature>
<name>C4FJR1_9AQUI</name>
<dbReference type="SMART" id="SM01091">
    <property type="entry name" value="CorC_HlyC"/>
    <property type="match status" value="1"/>
</dbReference>
<organism evidence="5 6">
    <name type="scientific">Sulfurihydrogenibium yellowstonense SS-5</name>
    <dbReference type="NCBI Taxonomy" id="432331"/>
    <lineage>
        <taxon>Bacteria</taxon>
        <taxon>Pseudomonadati</taxon>
        <taxon>Aquificota</taxon>
        <taxon>Aquificia</taxon>
        <taxon>Aquificales</taxon>
        <taxon>Hydrogenothermaceae</taxon>
        <taxon>Sulfurihydrogenibium</taxon>
    </lineage>
</organism>
<dbReference type="SUPFAM" id="SSF54631">
    <property type="entry name" value="CBS-domain pair"/>
    <property type="match status" value="1"/>
</dbReference>
<protein>
    <submittedName>
        <fullName evidence="5">Protein YegH</fullName>
    </submittedName>
</protein>
<dbReference type="SUPFAM" id="SSF56176">
    <property type="entry name" value="FAD-binding/transporter-associated domain-like"/>
    <property type="match status" value="1"/>
</dbReference>
<gene>
    <name evidence="5" type="ORF">SULYE_0810</name>
</gene>
<dbReference type="PROSITE" id="PS51371">
    <property type="entry name" value="CBS"/>
    <property type="match status" value="1"/>
</dbReference>
<dbReference type="InterPro" id="IPR036318">
    <property type="entry name" value="FAD-bd_PCMH-like_sf"/>
</dbReference>
<evidence type="ECO:0000313" key="5">
    <source>
        <dbReference type="EMBL" id="EEP60682.1"/>
    </source>
</evidence>